<sequence length="92" mass="9470">MGAVGNYEVYRTTLGPYPNQGNFTVDHTETVLAPAGKKVFFGAVENAGGSSGIIASKPGLPNEDGSGWVFNFAAQSKTAVAQVVLICADMGC</sequence>
<name>A0A7D4XMA9_9CAUD</name>
<evidence type="ECO:0000313" key="2">
    <source>
        <dbReference type="Proteomes" id="UP000509862"/>
    </source>
</evidence>
<proteinExistence type="predicted"/>
<protein>
    <submittedName>
        <fullName evidence="1">Uncharacterized protein</fullName>
    </submittedName>
</protein>
<evidence type="ECO:0000313" key="1">
    <source>
        <dbReference type="EMBL" id="QKW95490.1"/>
    </source>
</evidence>
<reference evidence="1 2" key="1">
    <citation type="submission" date="2020-05" db="EMBL/GenBank/DDBJ databases">
        <authorList>
            <person name="Fast K.M."/>
            <person name="Mayfield K.N."/>
            <person name="Stephens L.A."/>
            <person name="Reid T.H."/>
            <person name="Ryan E.D."/>
            <person name="Keener T.W."/>
            <person name="Sandel M.W."/>
            <person name="Garlena R.A."/>
            <person name="Russell D.A."/>
            <person name="Pope W.H."/>
            <person name="Jacobs-Sera D."/>
            <person name="Hatfull G.F."/>
        </authorList>
    </citation>
    <scope>NUCLEOTIDE SEQUENCE [LARGE SCALE GENOMIC DNA]</scope>
</reference>
<accession>A0A7D4XMA9</accession>
<dbReference type="Proteomes" id="UP000509862">
    <property type="component" value="Segment"/>
</dbReference>
<gene>
    <name evidence="1" type="primary">16</name>
    <name evidence="1" type="ORF">SEA_OKANUI_16</name>
</gene>
<dbReference type="EMBL" id="MT490373">
    <property type="protein sequence ID" value="QKW95490.1"/>
    <property type="molecule type" value="Genomic_DNA"/>
</dbReference>
<organism evidence="1 2">
    <name type="scientific">Mycobacterium phage OKaNui</name>
    <dbReference type="NCBI Taxonomy" id="2743844"/>
    <lineage>
        <taxon>Viruses</taxon>
        <taxon>Duplodnaviria</taxon>
        <taxon>Heunggongvirae</taxon>
        <taxon>Uroviricota</taxon>
        <taxon>Caudoviricetes</taxon>
        <taxon>Backyardiganvirus</taxon>
        <taxon>Backyardiganvirus peaches</taxon>
    </lineage>
</organism>